<accession>A0ABS1JRZ2</accession>
<evidence type="ECO:0000256" key="1">
    <source>
        <dbReference type="ARBA" id="ARBA00006499"/>
    </source>
</evidence>
<dbReference type="InterPro" id="IPR050565">
    <property type="entry name" value="LYPA1-2/EST-like"/>
</dbReference>
<dbReference type="InterPro" id="IPR029058">
    <property type="entry name" value="AB_hydrolase_fold"/>
</dbReference>
<evidence type="ECO:0000259" key="3">
    <source>
        <dbReference type="Pfam" id="PF02230"/>
    </source>
</evidence>
<comment type="similarity">
    <text evidence="1">Belongs to the AB hydrolase superfamily. AB hydrolase 2 family.</text>
</comment>
<dbReference type="PANTHER" id="PTHR10655">
    <property type="entry name" value="LYSOPHOSPHOLIPASE-RELATED"/>
    <property type="match status" value="1"/>
</dbReference>
<feature type="domain" description="Phospholipase/carboxylesterase/thioesterase" evidence="3">
    <location>
        <begin position="4"/>
        <end position="193"/>
    </location>
</feature>
<gene>
    <name evidence="4" type="primary">ypfH</name>
    <name evidence="4" type="ORF">JI746_17540</name>
</gene>
<reference evidence="4 5" key="1">
    <citation type="journal article" date="2017" name="Int. J. Syst. Evol. Microbiol.">
        <title>Ramlibacter alkalitolerans sp. nov., alkali-tolerant bacterium isolated from soil of ginseng.</title>
        <authorList>
            <person name="Lee D.H."/>
            <person name="Cha C.J."/>
        </authorList>
    </citation>
    <scope>NUCLEOTIDE SEQUENCE [LARGE SCALE GENOMIC DNA]</scope>
    <source>
        <strain evidence="4 5">KACC 19305</strain>
    </source>
</reference>
<dbReference type="RefSeq" id="WP_201691327.1">
    <property type="nucleotide sequence ID" value="NZ_JAEQND010000009.1"/>
</dbReference>
<name>A0ABS1JRZ2_9BURK</name>
<comment type="caution">
    <text evidence="4">The sequence shown here is derived from an EMBL/GenBank/DDBJ whole genome shotgun (WGS) entry which is preliminary data.</text>
</comment>
<evidence type="ECO:0000256" key="2">
    <source>
        <dbReference type="ARBA" id="ARBA00022801"/>
    </source>
</evidence>
<evidence type="ECO:0000313" key="5">
    <source>
        <dbReference type="Proteomes" id="UP000622707"/>
    </source>
</evidence>
<evidence type="ECO:0000313" key="4">
    <source>
        <dbReference type="EMBL" id="MBL0426921.1"/>
    </source>
</evidence>
<organism evidence="4 5">
    <name type="scientific">Ramlibacter alkalitolerans</name>
    <dbReference type="NCBI Taxonomy" id="2039631"/>
    <lineage>
        <taxon>Bacteria</taxon>
        <taxon>Pseudomonadati</taxon>
        <taxon>Pseudomonadota</taxon>
        <taxon>Betaproteobacteria</taxon>
        <taxon>Burkholderiales</taxon>
        <taxon>Comamonadaceae</taxon>
        <taxon>Ramlibacter</taxon>
    </lineage>
</organism>
<dbReference type="NCBIfam" id="NF008525">
    <property type="entry name" value="PRK11460.1"/>
    <property type="match status" value="1"/>
</dbReference>
<dbReference type="Gene3D" id="3.40.50.1820">
    <property type="entry name" value="alpha/beta hydrolase"/>
    <property type="match status" value="1"/>
</dbReference>
<dbReference type="Pfam" id="PF02230">
    <property type="entry name" value="Abhydrolase_2"/>
    <property type="match status" value="1"/>
</dbReference>
<dbReference type="EMBL" id="JAEQND010000009">
    <property type="protein sequence ID" value="MBL0426921.1"/>
    <property type="molecule type" value="Genomic_DNA"/>
</dbReference>
<dbReference type="PANTHER" id="PTHR10655:SF17">
    <property type="entry name" value="LYSOPHOSPHOLIPASE-LIKE PROTEIN 1"/>
    <property type="match status" value="1"/>
</dbReference>
<sequence length="207" mass="21898">MNAALVIQSPAQQAQHLFLLFHGVGATPQDLVPLGTRLAREFPQAAVVSIPGPDRSDLGAGFQWFSVLGVTEENRPARVAATVDRFVQAVHAWQQRTGVAREATTLIGFSQGAIMALASTQVTQPPAARVVSLSGRYSELPQAAPQGVRLHFIHGSADPVIPVAHAQEAAQHLQGLAAGVTLDVVPGLPHGINRAVEDLLVQRLRSS</sequence>
<dbReference type="InterPro" id="IPR003140">
    <property type="entry name" value="PLipase/COase/thioEstase"/>
</dbReference>
<keyword evidence="2" id="KW-0378">Hydrolase</keyword>
<proteinExistence type="inferred from homology"/>
<protein>
    <submittedName>
        <fullName evidence="4">Esterase</fullName>
    </submittedName>
</protein>
<dbReference type="SUPFAM" id="SSF53474">
    <property type="entry name" value="alpha/beta-Hydrolases"/>
    <property type="match status" value="1"/>
</dbReference>
<keyword evidence="5" id="KW-1185">Reference proteome</keyword>
<dbReference type="Proteomes" id="UP000622707">
    <property type="component" value="Unassembled WGS sequence"/>
</dbReference>